<evidence type="ECO:0000313" key="6">
    <source>
        <dbReference type="EMBL" id="QDT52524.1"/>
    </source>
</evidence>
<feature type="domain" description="Cytochrome c" evidence="5">
    <location>
        <begin position="885"/>
        <end position="1017"/>
    </location>
</feature>
<keyword evidence="1 4" id="KW-0349">Heme</keyword>
<dbReference type="InterPro" id="IPR011041">
    <property type="entry name" value="Quinoprot_gluc/sorb_DH_b-prop"/>
</dbReference>
<dbReference type="GO" id="GO:0046872">
    <property type="term" value="F:metal ion binding"/>
    <property type="evidence" value="ECO:0007669"/>
    <property type="project" value="UniProtKB-KW"/>
</dbReference>
<dbReference type="InterPro" id="IPR011042">
    <property type="entry name" value="6-blade_b-propeller_TolB-like"/>
</dbReference>
<dbReference type="NCBIfam" id="TIGR02604">
    <property type="entry name" value="Piru_Ver_Nterm"/>
    <property type="match status" value="1"/>
</dbReference>
<evidence type="ECO:0000256" key="2">
    <source>
        <dbReference type="ARBA" id="ARBA00022723"/>
    </source>
</evidence>
<dbReference type="GO" id="GO:0020037">
    <property type="term" value="F:heme binding"/>
    <property type="evidence" value="ECO:0007669"/>
    <property type="project" value="InterPro"/>
</dbReference>
<dbReference type="SUPFAM" id="SSF50952">
    <property type="entry name" value="Soluble quinoprotein glucose dehydrogenase"/>
    <property type="match status" value="1"/>
</dbReference>
<keyword evidence="2 4" id="KW-0479">Metal-binding</keyword>
<dbReference type="Pfam" id="PF23500">
    <property type="entry name" value="DUF7133"/>
    <property type="match status" value="1"/>
</dbReference>
<dbReference type="InterPro" id="IPR013427">
    <property type="entry name" value="Haem-bd_dom_put"/>
</dbReference>
<dbReference type="GO" id="GO:0009055">
    <property type="term" value="F:electron transfer activity"/>
    <property type="evidence" value="ECO:0007669"/>
    <property type="project" value="InterPro"/>
</dbReference>
<gene>
    <name evidence="6" type="ORF">Pan44_05360</name>
</gene>
<evidence type="ECO:0000313" key="7">
    <source>
        <dbReference type="Proteomes" id="UP000315700"/>
    </source>
</evidence>
<evidence type="ECO:0000256" key="4">
    <source>
        <dbReference type="PROSITE-ProRule" id="PRU00433"/>
    </source>
</evidence>
<dbReference type="PANTHER" id="PTHR33546:SF1">
    <property type="entry name" value="LARGE, MULTIFUNCTIONAL SECRETED PROTEIN"/>
    <property type="match status" value="1"/>
</dbReference>
<dbReference type="InParanoid" id="A0A517S8R8"/>
<accession>A0A517S8R8</accession>
<sequence length="1022" mass="112779">MDAIGGSKPTLMALAVLVVALSCDVGRSAENPIYNSETDLSTQALPPEEAAKAFQVPEGFKVQVFAAEPDVQNPIAMSWDGRGRLWIAENYTYAERGKKFDLSLRDRILIFSDTDGDGKHDERKVFTDDVQMLTGVEVGTDGIWVMAPPRLLFIPDRNRDDIPDGPAITMLDGFDPPAENYHNFANGIKFGPDGWLYGRCGASAPGQLGKPGTPAEERIPLRGGIWRYHPARETVEVLCYGTTNPWGHDWNAQGELFFINTVNGHLWHVIPGAHFVRAHTIDPNPRAYQLIDTHADHYHWDNSKDWTDSRGAKGKHDDLGGGHAHIGCMIYQGDNWPEQYRGKLMTLNQHGRRVNVDRLEREGSGYEARHEPDILKSADPWFRGIELSSGPDGGVYILDWSDTGECHEQTGVHRTSGRIYKVTYGDPKPLKPFDYAKMTADELVEAHRHPNEWHVRQARREVIRRAEQDPEDLESIAASLRTLLLEQSNPLDELRAGLTLFCTGRMRRSVFATFAISKDEALRAWACRMAVDSLPIDTVTGPGKQTALNLDGAAHYEMPLAAQDSSGLVRLAAASSLQRLPLEIRFPIAATLAAHASTDGDHNLPLMIWYGISPLAESDPEEMADFVTVCQVPLLRQFAARAVAEKMDHAPRAMNHLLYVARHLSPAAQNDVIQGISAGLAGWQRATPPAQWAPFVAVAASRIDEPARLKLNELNALFGDGRALEEVRRLALDGKAEMPRRLSALQSLIQQKDPELRAVCEKLLETRFLNTHAARGLSTFDDPAIGAALVKSYRKFHPTERPAVVDALVSRASFVPALLEQIEKGTIPKSDLSASQARQVVSLGREELTERLTKAWGDIRESSAEAQSDIARWKNELTPPVIANSDMGQGRLVFNKVCGNCHRLHGQGAEIGPDLTGSGRHNLDYLLGNIIAPADVVPIDYRLSVVALVDGRVLNGIKVAETDRTITLQMANARSTIEKSEIEAMKASTLSLMPDGLLKTLSDEEVKNLIAYLQHPTQVPLP</sequence>
<evidence type="ECO:0000259" key="5">
    <source>
        <dbReference type="PROSITE" id="PS51007"/>
    </source>
</evidence>
<dbReference type="InterPro" id="IPR055557">
    <property type="entry name" value="DUF7133"/>
</dbReference>
<organism evidence="6 7">
    <name type="scientific">Caulifigura coniformis</name>
    <dbReference type="NCBI Taxonomy" id="2527983"/>
    <lineage>
        <taxon>Bacteria</taxon>
        <taxon>Pseudomonadati</taxon>
        <taxon>Planctomycetota</taxon>
        <taxon>Planctomycetia</taxon>
        <taxon>Planctomycetales</taxon>
        <taxon>Planctomycetaceae</taxon>
        <taxon>Caulifigura</taxon>
    </lineage>
</organism>
<dbReference type="PANTHER" id="PTHR33546">
    <property type="entry name" value="LARGE, MULTIFUNCTIONAL SECRETED PROTEIN-RELATED"/>
    <property type="match status" value="1"/>
</dbReference>
<dbReference type="AlphaFoldDB" id="A0A517S8R8"/>
<dbReference type="InterPro" id="IPR013428">
    <property type="entry name" value="Membrane-bound_put_N"/>
</dbReference>
<dbReference type="Gene3D" id="1.10.760.10">
    <property type="entry name" value="Cytochrome c-like domain"/>
    <property type="match status" value="1"/>
</dbReference>
<dbReference type="EMBL" id="CP036271">
    <property type="protein sequence ID" value="QDT52524.1"/>
    <property type="molecule type" value="Genomic_DNA"/>
</dbReference>
<protein>
    <submittedName>
        <fullName evidence="6">Cytochrome c</fullName>
    </submittedName>
</protein>
<dbReference type="KEGG" id="ccos:Pan44_05360"/>
<proteinExistence type="predicted"/>
<dbReference type="SUPFAM" id="SSF46626">
    <property type="entry name" value="Cytochrome c"/>
    <property type="match status" value="1"/>
</dbReference>
<dbReference type="NCBIfam" id="TIGR02603">
    <property type="entry name" value="CxxCH_TIGR02603"/>
    <property type="match status" value="1"/>
</dbReference>
<dbReference type="PROSITE" id="PS51007">
    <property type="entry name" value="CYTC"/>
    <property type="match status" value="1"/>
</dbReference>
<evidence type="ECO:0000256" key="3">
    <source>
        <dbReference type="ARBA" id="ARBA00023004"/>
    </source>
</evidence>
<dbReference type="InterPro" id="IPR036909">
    <property type="entry name" value="Cyt_c-like_dom_sf"/>
</dbReference>
<name>A0A517S8R8_9PLAN</name>
<dbReference type="Proteomes" id="UP000315700">
    <property type="component" value="Chromosome"/>
</dbReference>
<evidence type="ECO:0000256" key="1">
    <source>
        <dbReference type="ARBA" id="ARBA00022617"/>
    </source>
</evidence>
<keyword evidence="7" id="KW-1185">Reference proteome</keyword>
<dbReference type="OrthoDB" id="225269at2"/>
<dbReference type="InterPro" id="IPR009056">
    <property type="entry name" value="Cyt_c-like_dom"/>
</dbReference>
<dbReference type="Gene3D" id="2.120.10.30">
    <property type="entry name" value="TolB, C-terminal domain"/>
    <property type="match status" value="1"/>
</dbReference>
<dbReference type="RefSeq" id="WP_145026945.1">
    <property type="nucleotide sequence ID" value="NZ_CP036271.1"/>
</dbReference>
<keyword evidence="3 4" id="KW-0408">Iron</keyword>
<reference evidence="6 7" key="1">
    <citation type="submission" date="2019-02" db="EMBL/GenBank/DDBJ databases">
        <title>Deep-cultivation of Planctomycetes and their phenomic and genomic characterization uncovers novel biology.</title>
        <authorList>
            <person name="Wiegand S."/>
            <person name="Jogler M."/>
            <person name="Boedeker C."/>
            <person name="Pinto D."/>
            <person name="Vollmers J."/>
            <person name="Rivas-Marin E."/>
            <person name="Kohn T."/>
            <person name="Peeters S.H."/>
            <person name="Heuer A."/>
            <person name="Rast P."/>
            <person name="Oberbeckmann S."/>
            <person name="Bunk B."/>
            <person name="Jeske O."/>
            <person name="Meyerdierks A."/>
            <person name="Storesund J.E."/>
            <person name="Kallscheuer N."/>
            <person name="Luecker S."/>
            <person name="Lage O.M."/>
            <person name="Pohl T."/>
            <person name="Merkel B.J."/>
            <person name="Hornburger P."/>
            <person name="Mueller R.-W."/>
            <person name="Bruemmer F."/>
            <person name="Labrenz M."/>
            <person name="Spormann A.M."/>
            <person name="Op den Camp H."/>
            <person name="Overmann J."/>
            <person name="Amann R."/>
            <person name="Jetten M.S.M."/>
            <person name="Mascher T."/>
            <person name="Medema M.H."/>
            <person name="Devos D.P."/>
            <person name="Kaster A.-K."/>
            <person name="Ovreas L."/>
            <person name="Rohde M."/>
            <person name="Galperin M.Y."/>
            <person name="Jogler C."/>
        </authorList>
    </citation>
    <scope>NUCLEOTIDE SEQUENCE [LARGE SCALE GENOMIC DNA]</scope>
    <source>
        <strain evidence="6 7">Pan44</strain>
    </source>
</reference>